<evidence type="ECO:0000256" key="1">
    <source>
        <dbReference type="SAM" id="MobiDB-lite"/>
    </source>
</evidence>
<organism evidence="2 3">
    <name type="scientific">Halobellus limi</name>
    <dbReference type="NCBI Taxonomy" id="699433"/>
    <lineage>
        <taxon>Archaea</taxon>
        <taxon>Methanobacteriati</taxon>
        <taxon>Methanobacteriota</taxon>
        <taxon>Stenosarchaea group</taxon>
        <taxon>Halobacteria</taxon>
        <taxon>Halobacteriales</taxon>
        <taxon>Haloferacaceae</taxon>
        <taxon>Halobellus</taxon>
    </lineage>
</organism>
<accession>A0A1H5SXI1</accession>
<protein>
    <submittedName>
        <fullName evidence="2">Uncharacterized protein</fullName>
    </submittedName>
</protein>
<keyword evidence="3" id="KW-1185">Reference proteome</keyword>
<reference evidence="2 3" key="1">
    <citation type="submission" date="2016-10" db="EMBL/GenBank/DDBJ databases">
        <authorList>
            <person name="de Groot N.N."/>
        </authorList>
    </citation>
    <scope>NUCLEOTIDE SEQUENCE [LARGE SCALE GENOMIC DNA]</scope>
    <source>
        <strain evidence="2 3">CGMCC 1.10331</strain>
    </source>
</reference>
<dbReference type="PROSITE" id="PS51257">
    <property type="entry name" value="PROKAR_LIPOPROTEIN"/>
    <property type="match status" value="1"/>
</dbReference>
<feature type="region of interest" description="Disordered" evidence="1">
    <location>
        <begin position="27"/>
        <end position="55"/>
    </location>
</feature>
<dbReference type="OrthoDB" id="330525at2157"/>
<name>A0A1H5SXI1_9EURY</name>
<evidence type="ECO:0000313" key="2">
    <source>
        <dbReference type="EMBL" id="SEF55229.1"/>
    </source>
</evidence>
<evidence type="ECO:0000313" key="3">
    <source>
        <dbReference type="Proteomes" id="UP000236740"/>
    </source>
</evidence>
<dbReference type="EMBL" id="FNVN01000001">
    <property type="protein sequence ID" value="SEF55229.1"/>
    <property type="molecule type" value="Genomic_DNA"/>
</dbReference>
<feature type="region of interest" description="Disordered" evidence="1">
    <location>
        <begin position="261"/>
        <end position="283"/>
    </location>
</feature>
<proteinExistence type="predicted"/>
<feature type="compositionally biased region" description="Basic and acidic residues" evidence="1">
    <location>
        <begin position="271"/>
        <end position="283"/>
    </location>
</feature>
<feature type="compositionally biased region" description="Polar residues" evidence="1">
    <location>
        <begin position="27"/>
        <end position="42"/>
    </location>
</feature>
<dbReference type="AlphaFoldDB" id="A0A1H5SXI1"/>
<dbReference type="Proteomes" id="UP000236740">
    <property type="component" value="Unassembled WGS sequence"/>
</dbReference>
<dbReference type="GeneID" id="39857859"/>
<dbReference type="RefSeq" id="WP_136361814.1">
    <property type="nucleotide sequence ID" value="NZ_CP031311.1"/>
</dbReference>
<gene>
    <name evidence="2" type="ORF">SAMN04488133_0108</name>
</gene>
<sequence>MDSHTRRAILASFSGIALAGCTGLSESGTTTENGSLGESGTTSEDELPEGCPTSLDLDVRWPRELDADTVGEFVTAYEEAYFLRRLRGSDSKSRFYSVGVSAYINEEPTQVDTGYEVTVIFEGYAEEPSMFFMAYEVDSEGIPKAEDHNIKESRLPKDSEYVSIEEVEDQRLREILESAAESGTAKSDFIYDGAEIEQYAELIANLSSAASLIDDNGGNELAYFDVNGTGVLLEIDIGIVHSDAGGEARYYVTEYVVRRAESTSAEDATSPEDRELLECRLPE</sequence>